<keyword evidence="5" id="KW-1185">Reference proteome</keyword>
<dbReference type="InterPro" id="IPR042229">
    <property type="entry name" value="Listeria/Bacterioides_rpt_sf"/>
</dbReference>
<evidence type="ECO:0000256" key="2">
    <source>
        <dbReference type="SAM" id="MobiDB-lite"/>
    </source>
</evidence>
<dbReference type="Pfam" id="PF19078">
    <property type="entry name" value="Big_12"/>
    <property type="match status" value="7"/>
</dbReference>
<dbReference type="InterPro" id="IPR032179">
    <property type="entry name" value="Cry22Aa_Ig-like"/>
</dbReference>
<dbReference type="Proteomes" id="UP001596378">
    <property type="component" value="Unassembled WGS sequence"/>
</dbReference>
<gene>
    <name evidence="4" type="ORF">ACFQMJ_26750</name>
</gene>
<protein>
    <submittedName>
        <fullName evidence="4">Ig-like domain-containing protein</fullName>
    </submittedName>
</protein>
<feature type="domain" description="SLH" evidence="3">
    <location>
        <begin position="1739"/>
        <end position="1798"/>
    </location>
</feature>
<dbReference type="Pfam" id="PF09479">
    <property type="entry name" value="Flg_new"/>
    <property type="match status" value="1"/>
</dbReference>
<dbReference type="InterPro" id="IPR044048">
    <property type="entry name" value="Big_12"/>
</dbReference>
<dbReference type="Pfam" id="PF16403">
    <property type="entry name" value="Bact_surface_Ig-like"/>
    <property type="match status" value="3"/>
</dbReference>
<feature type="domain" description="SLH" evidence="3">
    <location>
        <begin position="1868"/>
        <end position="1928"/>
    </location>
</feature>
<evidence type="ECO:0000313" key="5">
    <source>
        <dbReference type="Proteomes" id="UP001596378"/>
    </source>
</evidence>
<comment type="subcellular location">
    <subcellularLocation>
        <location evidence="1">Cell envelope</location>
    </subcellularLocation>
</comment>
<evidence type="ECO:0000259" key="3">
    <source>
        <dbReference type="PROSITE" id="PS51272"/>
    </source>
</evidence>
<dbReference type="RefSeq" id="WP_378107780.1">
    <property type="nucleotide sequence ID" value="NZ_JBHSUP010000026.1"/>
</dbReference>
<dbReference type="Pfam" id="PF00395">
    <property type="entry name" value="SLH"/>
    <property type="match status" value="3"/>
</dbReference>
<dbReference type="PROSITE" id="PS51272">
    <property type="entry name" value="SLH"/>
    <property type="match status" value="3"/>
</dbReference>
<name>A0ABW2FIN6_9BACL</name>
<dbReference type="InterPro" id="IPR001119">
    <property type="entry name" value="SLH_dom"/>
</dbReference>
<comment type="caution">
    <text evidence="4">The sequence shown here is derived from an EMBL/GenBank/DDBJ whole genome shotgun (WGS) entry which is preliminary data.</text>
</comment>
<dbReference type="PANTHER" id="PTHR34677:SF3">
    <property type="entry name" value="BACTERIAL IG-LIKE DOMAIN-CONTAINING PROTEIN"/>
    <property type="match status" value="1"/>
</dbReference>
<dbReference type="InterPro" id="IPR013783">
    <property type="entry name" value="Ig-like_fold"/>
</dbReference>
<feature type="domain" description="SLH" evidence="3">
    <location>
        <begin position="1800"/>
        <end position="1863"/>
    </location>
</feature>
<organism evidence="4 5">
    <name type="scientific">Cohnella cellulosilytica</name>
    <dbReference type="NCBI Taxonomy" id="986710"/>
    <lineage>
        <taxon>Bacteria</taxon>
        <taxon>Bacillati</taxon>
        <taxon>Bacillota</taxon>
        <taxon>Bacilli</taxon>
        <taxon>Bacillales</taxon>
        <taxon>Paenibacillaceae</taxon>
        <taxon>Cohnella</taxon>
    </lineage>
</organism>
<dbReference type="Gene3D" id="2.60.40.10">
    <property type="entry name" value="Immunoglobulins"/>
    <property type="match status" value="3"/>
</dbReference>
<reference evidence="5" key="1">
    <citation type="journal article" date="2019" name="Int. J. Syst. Evol. Microbiol.">
        <title>The Global Catalogue of Microorganisms (GCM) 10K type strain sequencing project: providing services to taxonomists for standard genome sequencing and annotation.</title>
        <authorList>
            <consortium name="The Broad Institute Genomics Platform"/>
            <consortium name="The Broad Institute Genome Sequencing Center for Infectious Disease"/>
            <person name="Wu L."/>
            <person name="Ma J."/>
        </authorList>
    </citation>
    <scope>NUCLEOTIDE SEQUENCE [LARGE SCALE GENOMIC DNA]</scope>
    <source>
        <strain evidence="5">KCTC 12907</strain>
    </source>
</reference>
<evidence type="ECO:0000313" key="4">
    <source>
        <dbReference type="EMBL" id="MFC7152147.1"/>
    </source>
</evidence>
<dbReference type="NCBIfam" id="TIGR02543">
    <property type="entry name" value="List_Bact_rpt"/>
    <property type="match status" value="1"/>
</dbReference>
<dbReference type="Pfam" id="PF18889">
    <property type="entry name" value="Beta_helix_3"/>
    <property type="match status" value="6"/>
</dbReference>
<dbReference type="EMBL" id="JBHTAI010000021">
    <property type="protein sequence ID" value="MFC7152147.1"/>
    <property type="molecule type" value="Genomic_DNA"/>
</dbReference>
<evidence type="ECO:0000256" key="1">
    <source>
        <dbReference type="ARBA" id="ARBA00004196"/>
    </source>
</evidence>
<sequence length="1928" mass="196160">MNIWRLDYADLCKKGLRLTLVAALLSGMLYTAGVRTAHAAEVTVNDWDSLYDAFINSASGTTILLGANITQPSGALTVPSATDLTLDLAGNTLSITSLSNSAIYVNAGTALTIEDSSVDGSGRLVAMSNRQSYAGIGGGPNSAAGTITINGGIVSATGGEHAAGIGSGFNAAGGTININGGVVNVTGGLGSAGIGGGYGSTGVTINITGGTVTANGGSGGAGIGGREATINITGGTVTANGGSDGAGIGGGYYSAGGTININGGVVSATGGANGAGIGGGAYESGGTIQITGGMVTATSGDYGAGIGGGRFGGGGTIDIQGGTVIPSTGESHNVSVIGAGDGAPDPSFDLANGGTITIPEGYQLIIPEGVTVENSGTINGNGTITGGGNINNTGTITVDVAGPAVDGVAFEFRYNLNGGSGSIPSIIVYAATLQEVDVVLPQPVREGFEFEGWYTQPTGGDEVTATYAISGDMDLFAHWKEVNPPTVTLSSSAGDPVNGAFEVTATFSEEVTGFTVEDIEVTNGTAGNFSEVNGATYTFDVTSTADGPVTVEIPAGIAQDTVGRGNTVSAPLTRMYDGTAATVTLSSSAGDPLNGPFEVTAVFSEGVTGFGVDDIEVTNGTAGDFSVENGWTYMFVVTPTADGEVTIEIPAGVAADTAGNGSTASLPLTRTYDGTAPTVTLSSSAGDPLNGPFEVTAAFSEGVTGFGVGDIEVTNGTAGDFSAENGWTYTFIVTPTADGEVTIEIPAGVAADTVGNGSTASLPLTRTYDGTAPTVTLSSSAGDPLNGSFEVTAAFSKEITGFEVGDIEVTNGTAGDFHAENSWTYTFVITPTADGELTVEIPAGVASDTAGNGNTASLPLTRMYDGTAPTVTLSSSAGDPLNGSFEVTAAFSKEITGFEVGDIEVTNGTAGDFHAENSWTYTFVITPTADGELTVEIPAGVASDTAGNGNTASLPLTRMYDGTAPMVTLSSSTGDPLNGPFEVTAAFSEGVTGFEVGDIEVTNGTAGDFHAENGWTYTFVITPTADGTVTVEIPAGVASDTAGNGNIVSAPLTRTYDGTAPTVTLSSSAGDPLNGPFEVTAAFSKEVTGFEVGDIEVTNGTAGDFNAENSWTYTFVITPTADGPVTVEIPAGGATDAAGNGNIASAPLTRTYDGTAPVVMFSPDSNADPAQRAETTVTVDHADDLSLLAYVWTPSESAPETDAPEWQPFTSGNKVAQTSGNGDWYVHIHAVDRAGNEVVASSGPFLLDNVPPVIVLKGENPFYVPVGQPYAEPGAEATDNIDGIIDDNAITVNNEVDTTRLGVYEVRYETSDRAGNAAMLTRSVYVYDGDAPVIHLNGDNPMVVSEGSTFTDPGATAYDAQDGDLTDAITVTGAVYTDRSGTYDLVYHVSDSSGNAAPTVTRTVYVIMPPVITLLGSSSMTITAGEPFIDPGATAADGYYGDLTDRIVVTGTVLANQPGSYALRYNVQNPIGQTAAEMVRTVTVESADDPVEPGGPNKPNKPNKPDQSGGLTGPNTPNDPDEPASLFTANIWLGNLLAKVRMTTETSPDGQPITRLFLTPEQVAQVFSDARTEAVISVEGLGPAVKISMPAAPLLGVLNARPDVRLRVIVNGSGLLVPLSVIGALSEEATVTVTIAEAAEAASDIMEKTIRSKGAVSLLTHPVSFGLDTDGKAVDEWNAIYRERTISLSAAIDPERTTAVWIDARGELHFAPSTFASDSDGSLTATIRSPQDGFYTIVVSNKLFADVGAHWAETEIGLLANKRIVEGQANGGFTPDAPITRAEFAALLVRALGLPDSSKTRRSFTDVRTSDWYAGAVGAAEQAGVIRGFEDGSFRPDGDITREQMAAMIARALAFAGAALPAADATVLESFADSRDIADWAAQATANLAESGIVQGMSDTAFVPRAAASRAQSVVILKRMLQYLHFID</sequence>
<proteinExistence type="predicted"/>
<dbReference type="InterPro" id="IPR013378">
    <property type="entry name" value="InlB-like_B-rpt"/>
</dbReference>
<accession>A0ABW2FIN6</accession>
<feature type="region of interest" description="Disordered" evidence="2">
    <location>
        <begin position="1485"/>
        <end position="1525"/>
    </location>
</feature>
<dbReference type="PANTHER" id="PTHR34677">
    <property type="match status" value="1"/>
</dbReference>
<dbReference type="Gene3D" id="2.60.40.4270">
    <property type="entry name" value="Listeria-Bacteroides repeat domain"/>
    <property type="match status" value="1"/>
</dbReference>